<dbReference type="PROSITE" id="PS00332">
    <property type="entry name" value="SOD_CU_ZN_2"/>
    <property type="match status" value="1"/>
</dbReference>
<dbReference type="GO" id="GO:0004784">
    <property type="term" value="F:superoxide dismutase activity"/>
    <property type="evidence" value="ECO:0007669"/>
    <property type="project" value="UniProtKB-EC"/>
</dbReference>
<evidence type="ECO:0000313" key="6">
    <source>
        <dbReference type="Proteomes" id="UP001163255"/>
    </source>
</evidence>
<protein>
    <recommendedName>
        <fullName evidence="2">Superoxide dismutase [Cu-Zn]</fullName>
        <ecNumber evidence="2">1.15.1.1</ecNumber>
    </recommendedName>
</protein>
<dbReference type="PANTHER" id="PTHR10003">
    <property type="entry name" value="SUPEROXIDE DISMUTASE CU-ZN -RELATED"/>
    <property type="match status" value="1"/>
</dbReference>
<keyword evidence="2 5" id="KW-0560">Oxidoreductase</keyword>
<dbReference type="EMBL" id="CP103300">
    <property type="protein sequence ID" value="UYM14957.1"/>
    <property type="molecule type" value="Genomic_DNA"/>
</dbReference>
<proteinExistence type="inferred from homology"/>
<dbReference type="Gene3D" id="2.60.40.200">
    <property type="entry name" value="Superoxide dismutase, copper/zinc binding domain"/>
    <property type="match status" value="1"/>
</dbReference>
<keyword evidence="3" id="KW-0732">Signal</keyword>
<dbReference type="InterPro" id="IPR024134">
    <property type="entry name" value="SOD_Cu/Zn_/chaperone"/>
</dbReference>
<comment type="function">
    <text evidence="2">Destroys radicals which are normally produced within the cells and which are toxic to biological systems.</text>
</comment>
<comment type="catalytic activity">
    <reaction evidence="2">
        <text>2 superoxide + 2 H(+) = H2O2 + O2</text>
        <dbReference type="Rhea" id="RHEA:20696"/>
        <dbReference type="ChEBI" id="CHEBI:15378"/>
        <dbReference type="ChEBI" id="CHEBI:15379"/>
        <dbReference type="ChEBI" id="CHEBI:16240"/>
        <dbReference type="ChEBI" id="CHEBI:18421"/>
        <dbReference type="EC" id="1.15.1.1"/>
    </reaction>
</comment>
<dbReference type="RefSeq" id="WP_262596722.1">
    <property type="nucleotide sequence ID" value="NZ_CP103300.1"/>
</dbReference>
<comment type="cofactor">
    <cofactor evidence="2">
        <name>Cu cation</name>
        <dbReference type="ChEBI" id="CHEBI:23378"/>
    </cofactor>
    <text evidence="2">Binds 1 copper ion per subunit.</text>
</comment>
<keyword evidence="6" id="KW-1185">Reference proteome</keyword>
<evidence type="ECO:0000259" key="4">
    <source>
        <dbReference type="Pfam" id="PF00080"/>
    </source>
</evidence>
<evidence type="ECO:0000256" key="1">
    <source>
        <dbReference type="ARBA" id="ARBA00010457"/>
    </source>
</evidence>
<evidence type="ECO:0000256" key="3">
    <source>
        <dbReference type="SAM" id="SignalP"/>
    </source>
</evidence>
<dbReference type="EC" id="1.15.1.1" evidence="2"/>
<keyword evidence="2" id="KW-0862">Zinc</keyword>
<organism evidence="5 6">
    <name type="scientific">Endozoicomonas euniceicola</name>
    <dbReference type="NCBI Taxonomy" id="1234143"/>
    <lineage>
        <taxon>Bacteria</taxon>
        <taxon>Pseudomonadati</taxon>
        <taxon>Pseudomonadota</taxon>
        <taxon>Gammaproteobacteria</taxon>
        <taxon>Oceanospirillales</taxon>
        <taxon>Endozoicomonadaceae</taxon>
        <taxon>Endozoicomonas</taxon>
    </lineage>
</organism>
<keyword evidence="2" id="KW-0186">Copper</keyword>
<feature type="chain" id="PRO_5045975774" description="Superoxide dismutase [Cu-Zn]" evidence="3">
    <location>
        <begin position="26"/>
        <end position="182"/>
    </location>
</feature>
<comment type="similarity">
    <text evidence="1 2">Belongs to the Cu-Zn superoxide dismutase family.</text>
</comment>
<dbReference type="CDD" id="cd00305">
    <property type="entry name" value="Cu-Zn_Superoxide_Dismutase"/>
    <property type="match status" value="1"/>
</dbReference>
<name>A0ABY6GQW6_9GAMM</name>
<sequence>MKVTNLYLPLSIPFRASLLTAVILAGCSSDNSVEVVINRVTPEGVGPELGTVTLQDVSDGLQITPDLHDLVPGEHGFHVHENPSCEPAEKDGTMVAALAAGGHYDPDHTGQHAGPDGNGHKGDLPVLVVDEKGFAKSPVVAKRLKLSDVKGRSLMIHSGGDSYSDNPPMGGGGARIACGVVK</sequence>
<dbReference type="Pfam" id="PF00080">
    <property type="entry name" value="Sod_Cu"/>
    <property type="match status" value="1"/>
</dbReference>
<dbReference type="InterPro" id="IPR018152">
    <property type="entry name" value="SOD_Cu/Zn_BS"/>
</dbReference>
<feature type="signal peptide" evidence="3">
    <location>
        <begin position="1"/>
        <end position="25"/>
    </location>
</feature>
<feature type="domain" description="Superoxide dismutase copper/zinc binding" evidence="4">
    <location>
        <begin position="50"/>
        <end position="181"/>
    </location>
</feature>
<reference evidence="5" key="1">
    <citation type="submission" date="2022-10" db="EMBL/GenBank/DDBJ databases">
        <title>Completed Genome Sequence of two octocoral isolated bacterium, Endozoicomonas euniceicola EF212T and Endozoicomonas gorgoniicola PS125T.</title>
        <authorList>
            <person name="Chiou Y.-J."/>
            <person name="Chen Y.-H."/>
        </authorList>
    </citation>
    <scope>NUCLEOTIDE SEQUENCE</scope>
    <source>
        <strain evidence="5">EF212</strain>
    </source>
</reference>
<gene>
    <name evidence="5" type="primary">sodC</name>
    <name evidence="5" type="ORF">NX720_18990</name>
</gene>
<dbReference type="PROSITE" id="PS00087">
    <property type="entry name" value="SOD_CU_ZN_1"/>
    <property type="match status" value="1"/>
</dbReference>
<accession>A0ABY6GQW6</accession>
<keyword evidence="2" id="KW-0479">Metal-binding</keyword>
<dbReference type="InterPro" id="IPR036423">
    <property type="entry name" value="SOD-like_Cu/Zn_dom_sf"/>
</dbReference>
<evidence type="ECO:0000313" key="5">
    <source>
        <dbReference type="EMBL" id="UYM14957.1"/>
    </source>
</evidence>
<dbReference type="SUPFAM" id="SSF49329">
    <property type="entry name" value="Cu,Zn superoxide dismutase-like"/>
    <property type="match status" value="1"/>
</dbReference>
<dbReference type="Proteomes" id="UP001163255">
    <property type="component" value="Chromosome"/>
</dbReference>
<comment type="cofactor">
    <cofactor evidence="2">
        <name>Zn(2+)</name>
        <dbReference type="ChEBI" id="CHEBI:29105"/>
    </cofactor>
    <text evidence="2">Binds 1 zinc ion per subunit.</text>
</comment>
<dbReference type="NCBIfam" id="NF007628">
    <property type="entry name" value="PRK10290.1"/>
    <property type="match status" value="1"/>
</dbReference>
<dbReference type="InterPro" id="IPR001424">
    <property type="entry name" value="SOD_Cu_Zn_dom"/>
</dbReference>
<evidence type="ECO:0000256" key="2">
    <source>
        <dbReference type="RuleBase" id="RU000393"/>
    </source>
</evidence>
<dbReference type="PROSITE" id="PS51257">
    <property type="entry name" value="PROKAR_LIPOPROTEIN"/>
    <property type="match status" value="1"/>
</dbReference>